<dbReference type="Gene3D" id="2.30.40.10">
    <property type="entry name" value="Urease, subunit C, domain 1"/>
    <property type="match status" value="1"/>
</dbReference>
<dbReference type="MEROPS" id="M38.001"/>
<feature type="binding site" evidence="7">
    <location>
        <position position="154"/>
    </location>
    <ligand>
        <name>substrate</name>
    </ligand>
</feature>
<feature type="binding site" evidence="7">
    <location>
        <position position="265"/>
    </location>
    <ligand>
        <name>substrate</name>
    </ligand>
</feature>
<dbReference type="SUPFAM" id="SSF51556">
    <property type="entry name" value="Metallo-dependent hydrolases"/>
    <property type="match status" value="1"/>
</dbReference>
<keyword evidence="4 5" id="KW-0119">Carbohydrate metabolism</keyword>
<dbReference type="Pfam" id="PF01979">
    <property type="entry name" value="Amidohydro_1"/>
    <property type="match status" value="1"/>
</dbReference>
<evidence type="ECO:0000259" key="9">
    <source>
        <dbReference type="Pfam" id="PF01979"/>
    </source>
</evidence>
<accession>A0A0D0ILQ8</accession>
<comment type="similarity">
    <text evidence="1 5">Belongs to the metallo-dependent hydrolases superfamily. NagA family.</text>
</comment>
<evidence type="ECO:0000256" key="4">
    <source>
        <dbReference type="ARBA" id="ARBA00023277"/>
    </source>
</evidence>
<evidence type="ECO:0000256" key="1">
    <source>
        <dbReference type="ARBA" id="ARBA00010716"/>
    </source>
</evidence>
<dbReference type="AlphaFoldDB" id="A0A0D0ILQ8"/>
<keyword evidence="11" id="KW-1185">Reference proteome</keyword>
<dbReference type="SUPFAM" id="SSF51338">
    <property type="entry name" value="Composite domain of metallo-dependent hydrolases"/>
    <property type="match status" value="1"/>
</dbReference>
<dbReference type="RefSeq" id="WP_042544536.1">
    <property type="nucleotide sequence ID" value="NZ_JXSQ01000015.1"/>
</dbReference>
<dbReference type="InterPro" id="IPR032466">
    <property type="entry name" value="Metal_Hydrolase"/>
</dbReference>
<feature type="active site" description="Proton donor/acceptor" evidence="6">
    <location>
        <position position="287"/>
    </location>
</feature>
<keyword evidence="3 5" id="KW-0378">Hydrolase</keyword>
<dbReference type="GO" id="GO:0008448">
    <property type="term" value="F:N-acetylglucosamine-6-phosphate deacetylase activity"/>
    <property type="evidence" value="ECO:0007669"/>
    <property type="project" value="InterPro"/>
</dbReference>
<dbReference type="EMBL" id="JXSQ01000015">
    <property type="protein sequence ID" value="KIP52097.1"/>
    <property type="molecule type" value="Genomic_DNA"/>
</dbReference>
<dbReference type="NCBIfam" id="TIGR00221">
    <property type="entry name" value="nagA"/>
    <property type="match status" value="1"/>
</dbReference>
<gene>
    <name evidence="10" type="ORF">SD72_11110</name>
</gene>
<feature type="binding site" evidence="7">
    <location>
        <begin position="233"/>
        <end position="234"/>
    </location>
    <ligand>
        <name>substrate</name>
    </ligand>
</feature>
<dbReference type="InterPro" id="IPR011059">
    <property type="entry name" value="Metal-dep_hydrolase_composite"/>
</dbReference>
<dbReference type="Proteomes" id="UP000032120">
    <property type="component" value="Unassembled WGS sequence"/>
</dbReference>
<evidence type="ECO:0000313" key="11">
    <source>
        <dbReference type="Proteomes" id="UP000032120"/>
    </source>
</evidence>
<proteinExistence type="inferred from homology"/>
<evidence type="ECO:0000256" key="5">
    <source>
        <dbReference type="PIRNR" id="PIRNR038994"/>
    </source>
</evidence>
<evidence type="ECO:0000256" key="7">
    <source>
        <dbReference type="PIRSR" id="PIRSR038994-2"/>
    </source>
</evidence>
<dbReference type="PIRSF" id="PIRSF038994">
    <property type="entry name" value="NagA"/>
    <property type="match status" value="1"/>
</dbReference>
<dbReference type="PANTHER" id="PTHR11113:SF14">
    <property type="entry name" value="N-ACETYLGLUCOSAMINE-6-PHOSPHATE DEACETYLASE"/>
    <property type="match status" value="1"/>
</dbReference>
<organism evidence="10 11">
    <name type="scientific">Leucobacter komagatae</name>
    <dbReference type="NCBI Taxonomy" id="55969"/>
    <lineage>
        <taxon>Bacteria</taxon>
        <taxon>Bacillati</taxon>
        <taxon>Actinomycetota</taxon>
        <taxon>Actinomycetes</taxon>
        <taxon>Micrococcales</taxon>
        <taxon>Microbacteriaceae</taxon>
        <taxon>Leucobacter</taxon>
    </lineage>
</organism>
<dbReference type="CDD" id="cd00854">
    <property type="entry name" value="NagA"/>
    <property type="match status" value="1"/>
</dbReference>
<reference evidence="10 11" key="1">
    <citation type="submission" date="2015-01" db="EMBL/GenBank/DDBJ databases">
        <title>Draft genome sequence of Leucobacter komagatae strain VKM ST2845.</title>
        <authorList>
            <person name="Karlyshev A.V."/>
            <person name="Kudryashova E.B."/>
        </authorList>
    </citation>
    <scope>NUCLEOTIDE SEQUENCE [LARGE SCALE GENOMIC DNA]</scope>
    <source>
        <strain evidence="10 11">VKM ST2845</strain>
    </source>
</reference>
<feature type="binding site" evidence="8">
    <location>
        <position position="209"/>
    </location>
    <ligand>
        <name>Zn(2+)</name>
        <dbReference type="ChEBI" id="CHEBI:29105"/>
    </ligand>
</feature>
<dbReference type="InterPro" id="IPR003764">
    <property type="entry name" value="GlcNAc_6-P_deAcase"/>
</dbReference>
<sequence>MPVSADYVIHSVELVSAGVRTPNAWVRFSGGTIAATGTGDSWMPAGAAGRASAEAAEPVTIVDGTGQILTPGFIDIHVHGGGGAAAEEGAAAIHRMLETHREHGTTRAVISLVTGKPADLLAHLTTVAELTESMPGVLGSHLEGPFLADEFRGAHDPAMLRSPLPAETAAMLAAAKGTLRQITLAPELEGAADAIRAFVDAGVAVAVGHTSATFEQALQAFDAGASILTHTFNGMPGLHHRTPGPIAAAFQSPHVTLELINDGVHVHPALVELVFAQAPGRVALITDAMVAACAHDGDYMLGSLPVRVSDGVARLVDGGAIAGSTLTLDAALRQAVNACGIELAAAVRALTETPARAVGRGGDLGSLVPGYVADAVLLDASLHVKQVWVGGAAALPA</sequence>
<feature type="binding site" evidence="7">
    <location>
        <position position="241"/>
    </location>
    <ligand>
        <name>substrate</name>
    </ligand>
</feature>
<feature type="binding site" evidence="7">
    <location>
        <begin position="321"/>
        <end position="323"/>
    </location>
    <ligand>
        <name>substrate</name>
    </ligand>
</feature>
<comment type="caution">
    <text evidence="10">The sequence shown here is derived from an EMBL/GenBank/DDBJ whole genome shotgun (WGS) entry which is preliminary data.</text>
</comment>
<keyword evidence="2 8" id="KW-0479">Metal-binding</keyword>
<feature type="domain" description="Amidohydrolase-related" evidence="9">
    <location>
        <begin position="68"/>
        <end position="391"/>
    </location>
</feature>
<dbReference type="OrthoDB" id="9776488at2"/>
<dbReference type="InterPro" id="IPR006680">
    <property type="entry name" value="Amidohydro-rel"/>
</dbReference>
<protein>
    <submittedName>
        <fullName evidence="10">N-acetylglucosamine-6-phosphate deacetylase</fullName>
    </submittedName>
</protein>
<dbReference type="GO" id="GO:0006046">
    <property type="term" value="P:N-acetylglucosamine catabolic process"/>
    <property type="evidence" value="ECO:0007669"/>
    <property type="project" value="TreeGrafter"/>
</dbReference>
<evidence type="ECO:0000256" key="3">
    <source>
        <dbReference type="ARBA" id="ARBA00022801"/>
    </source>
</evidence>
<dbReference type="GO" id="GO:0046872">
    <property type="term" value="F:metal ion binding"/>
    <property type="evidence" value="ECO:0007669"/>
    <property type="project" value="UniProtKB-KW"/>
</dbReference>
<comment type="cofactor">
    <cofactor evidence="8">
        <name>a divalent metal cation</name>
        <dbReference type="ChEBI" id="CHEBI:60240"/>
    </cofactor>
    <text evidence="8">Binds 1 divalent metal cation per subunit.</text>
</comment>
<evidence type="ECO:0000313" key="10">
    <source>
        <dbReference type="EMBL" id="KIP52097.1"/>
    </source>
</evidence>
<feature type="binding site" evidence="8">
    <location>
        <position position="230"/>
    </location>
    <ligand>
        <name>Zn(2+)</name>
        <dbReference type="ChEBI" id="CHEBI:29105"/>
    </ligand>
</feature>
<dbReference type="PANTHER" id="PTHR11113">
    <property type="entry name" value="N-ACETYLGLUCOSAMINE-6-PHOSPHATE DEACETYLASE"/>
    <property type="match status" value="1"/>
</dbReference>
<evidence type="ECO:0000256" key="8">
    <source>
        <dbReference type="PIRSR" id="PIRSR038994-3"/>
    </source>
</evidence>
<evidence type="ECO:0000256" key="6">
    <source>
        <dbReference type="PIRSR" id="PIRSR038994-1"/>
    </source>
</evidence>
<name>A0A0D0ILQ8_9MICO</name>
<feature type="binding site" evidence="8">
    <location>
        <position position="143"/>
    </location>
    <ligand>
        <name>Zn(2+)</name>
        <dbReference type="ChEBI" id="CHEBI:29105"/>
    </ligand>
</feature>
<dbReference type="Gene3D" id="3.20.20.140">
    <property type="entry name" value="Metal-dependent hydrolases"/>
    <property type="match status" value="1"/>
</dbReference>
<evidence type="ECO:0000256" key="2">
    <source>
        <dbReference type="ARBA" id="ARBA00022723"/>
    </source>
</evidence>